<evidence type="ECO:0000256" key="4">
    <source>
        <dbReference type="ARBA" id="ARBA00022801"/>
    </source>
</evidence>
<dbReference type="Proteomes" id="UP000518605">
    <property type="component" value="Unassembled WGS sequence"/>
</dbReference>
<evidence type="ECO:0000256" key="1">
    <source>
        <dbReference type="ARBA" id="ARBA00009902"/>
    </source>
</evidence>
<dbReference type="Gene3D" id="2.60.120.200">
    <property type="match status" value="1"/>
</dbReference>
<evidence type="ECO:0000259" key="8">
    <source>
        <dbReference type="SMART" id="SM00560"/>
    </source>
</evidence>
<dbReference type="EC" id="3.2.1.26" evidence="2"/>
<dbReference type="RefSeq" id="WP_183567162.1">
    <property type="nucleotide sequence ID" value="NZ_CBCSLB010000014.1"/>
</dbReference>
<proteinExistence type="inferred from homology"/>
<evidence type="ECO:0000256" key="7">
    <source>
        <dbReference type="RuleBase" id="RU362110"/>
    </source>
</evidence>
<dbReference type="SUPFAM" id="SSF49899">
    <property type="entry name" value="Concanavalin A-like lectins/glucanases"/>
    <property type="match status" value="2"/>
</dbReference>
<organism evidence="9 10">
    <name type="scientific">Paenibacillus endophyticus</name>
    <dbReference type="NCBI Taxonomy" id="1294268"/>
    <lineage>
        <taxon>Bacteria</taxon>
        <taxon>Bacillati</taxon>
        <taxon>Bacillota</taxon>
        <taxon>Bacilli</taxon>
        <taxon>Bacillales</taxon>
        <taxon>Paenibacillaceae</taxon>
        <taxon>Paenibacillus</taxon>
    </lineage>
</organism>
<dbReference type="Pfam" id="PF00251">
    <property type="entry name" value="Glyco_hydro_32N"/>
    <property type="match status" value="1"/>
</dbReference>
<name>A0A7W5CAM7_9BACL</name>
<dbReference type="InterPro" id="IPR013189">
    <property type="entry name" value="Glyco_hydro_32_C"/>
</dbReference>
<dbReference type="InterPro" id="IPR023296">
    <property type="entry name" value="Glyco_hydro_beta-prop_sf"/>
</dbReference>
<dbReference type="AlphaFoldDB" id="A0A7W5CAM7"/>
<evidence type="ECO:0000256" key="2">
    <source>
        <dbReference type="ARBA" id="ARBA00012758"/>
    </source>
</evidence>
<dbReference type="InterPro" id="IPR006558">
    <property type="entry name" value="LamG-like"/>
</dbReference>
<evidence type="ECO:0000256" key="3">
    <source>
        <dbReference type="ARBA" id="ARBA00022729"/>
    </source>
</evidence>
<dbReference type="SUPFAM" id="SSF75005">
    <property type="entry name" value="Arabinanase/levansucrase/invertase"/>
    <property type="match status" value="1"/>
</dbReference>
<comment type="caution">
    <text evidence="9">The sequence shown here is derived from an EMBL/GenBank/DDBJ whole genome shotgun (WGS) entry which is preliminary data.</text>
</comment>
<dbReference type="SMART" id="SM00640">
    <property type="entry name" value="Glyco_32"/>
    <property type="match status" value="1"/>
</dbReference>
<keyword evidence="6 7" id="KW-0326">Glycosidase</keyword>
<dbReference type="GO" id="GO:0005975">
    <property type="term" value="P:carbohydrate metabolic process"/>
    <property type="evidence" value="ECO:0007669"/>
    <property type="project" value="InterPro"/>
</dbReference>
<dbReference type="InterPro" id="IPR013320">
    <property type="entry name" value="ConA-like_dom_sf"/>
</dbReference>
<dbReference type="SMART" id="SM00560">
    <property type="entry name" value="LamGL"/>
    <property type="match status" value="1"/>
</dbReference>
<dbReference type="Pfam" id="PF08244">
    <property type="entry name" value="Glyco_hydro_32C"/>
    <property type="match status" value="1"/>
</dbReference>
<dbReference type="PANTHER" id="PTHR43101:SF1">
    <property type="entry name" value="BETA-FRUCTOSIDASE"/>
    <property type="match status" value="1"/>
</dbReference>
<dbReference type="Pfam" id="PF13385">
    <property type="entry name" value="Laminin_G_3"/>
    <property type="match status" value="1"/>
</dbReference>
<accession>A0A7W5CAM7</accession>
<dbReference type="InterPro" id="IPR001362">
    <property type="entry name" value="Glyco_hydro_32"/>
</dbReference>
<evidence type="ECO:0000313" key="9">
    <source>
        <dbReference type="EMBL" id="MBB3154190.1"/>
    </source>
</evidence>
<dbReference type="InterPro" id="IPR051214">
    <property type="entry name" value="GH32_Enzymes"/>
</dbReference>
<comment type="similarity">
    <text evidence="1 7">Belongs to the glycosyl hydrolase 32 family.</text>
</comment>
<keyword evidence="3" id="KW-0732">Signal</keyword>
<dbReference type="PANTHER" id="PTHR43101">
    <property type="entry name" value="BETA-FRUCTOSIDASE"/>
    <property type="match status" value="1"/>
</dbReference>
<gene>
    <name evidence="9" type="ORF">FHS16_004266</name>
</gene>
<protein>
    <recommendedName>
        <fullName evidence="2">beta-fructofuranosidase</fullName>
        <ecNumber evidence="2">3.2.1.26</ecNumber>
    </recommendedName>
</protein>
<dbReference type="Gene3D" id="2.60.120.560">
    <property type="entry name" value="Exo-inulinase, domain 1"/>
    <property type="match status" value="1"/>
</dbReference>
<dbReference type="CDD" id="cd08996">
    <property type="entry name" value="GH32_FFase"/>
    <property type="match status" value="1"/>
</dbReference>
<feature type="domain" description="LamG-like jellyroll fold" evidence="8">
    <location>
        <begin position="83"/>
        <end position="232"/>
    </location>
</feature>
<evidence type="ECO:0000256" key="5">
    <source>
        <dbReference type="ARBA" id="ARBA00023157"/>
    </source>
</evidence>
<reference evidence="9 10" key="1">
    <citation type="submission" date="2020-08" db="EMBL/GenBank/DDBJ databases">
        <title>Genomic Encyclopedia of Type Strains, Phase III (KMG-III): the genomes of soil and plant-associated and newly described type strains.</title>
        <authorList>
            <person name="Whitman W."/>
        </authorList>
    </citation>
    <scope>NUCLEOTIDE SEQUENCE [LARGE SCALE GENOMIC DNA]</scope>
    <source>
        <strain evidence="9 10">CECT 8234</strain>
    </source>
</reference>
<dbReference type="GO" id="GO:0004564">
    <property type="term" value="F:beta-fructofuranosidase activity"/>
    <property type="evidence" value="ECO:0007669"/>
    <property type="project" value="UniProtKB-EC"/>
</dbReference>
<keyword evidence="4 7" id="KW-0378">Hydrolase</keyword>
<dbReference type="EMBL" id="JACHXW010000014">
    <property type="protein sequence ID" value="MBB3154190.1"/>
    <property type="molecule type" value="Genomic_DNA"/>
</dbReference>
<dbReference type="InterPro" id="IPR013148">
    <property type="entry name" value="Glyco_hydro_32_N"/>
</dbReference>
<evidence type="ECO:0000313" key="10">
    <source>
        <dbReference type="Proteomes" id="UP000518605"/>
    </source>
</evidence>
<keyword evidence="10" id="KW-1185">Reference proteome</keyword>
<dbReference type="Gene3D" id="2.115.10.20">
    <property type="entry name" value="Glycosyl hydrolase domain, family 43"/>
    <property type="match status" value="1"/>
</dbReference>
<keyword evidence="5" id="KW-1015">Disulfide bond</keyword>
<sequence length="754" mass="85761">MQYSNQRNRSFIASWSFDEGSGNLTRDAASNKEDKIEYALGKGRFGPPQQPGWHQGISGTALSFDGYSTYIRRSSVDVEKPTDGLTITAWIAPRTYDLDNEQRLCAIVNQHNREQAQGYLFGLYQHGSWSLQLGIDKEWIEVWCHDKPIPKNRWSFVVAVYDKGNGMLKLYLNGEEAASRKVSVTANISPSETDLLIGRHNEEVVLAEPFIKNHFDGLMDEVQIHSKSLSGEEISCLYRDALEPYDGKLPEISIQDLMIPRERFKQDRHRPQFHLNPPGHWMNEPHAPIYFNGRYHLFYQANPRGPFWGSIHWGHWVSEDLVRWRDLPLALAPEPGIDSDGIWSGSAALDENGIPALFYTAGDLTRYPDQCVALARSTFSEDGDPELIRWKKRQMPLVTQPTDDGVLPGMFRDPFVWKEEGRWIMLVGGGIVERGGTAFVYVSENLETWEYKGQFFLSDYTKYPHLGTGWELPVLLPLKRDGQETGKHIFVFSPWGVGAKMVVHYWIGTYDSENIRFIPDNEEPQQLDVDDYHFSGPSGMVDPVTGRSLLFTIAQGERTHELEYDSGWAHDAGMPVSLSLRADGRLGVEPIGEMKQLRDSLLLQLSDVSLEEANRRLQDIHGTMLEIDISFNAGLANCYGVSVRRSPEGEEETKLYYDKFNKKLGVDRGRATLDSNERTTGIQEGELDLRGELLVLRIFVDRSLIETYANGLKSLTTRTYPSRIDADGVQLFSDEDIQIKSLQIWNMKPVFHDQ</sequence>
<evidence type="ECO:0000256" key="6">
    <source>
        <dbReference type="ARBA" id="ARBA00023295"/>
    </source>
</evidence>